<dbReference type="NCBIfam" id="NF047774">
    <property type="entry name" value="LBF_1199_fam"/>
    <property type="match status" value="1"/>
</dbReference>
<dbReference type="Proteomes" id="UP000298058">
    <property type="component" value="Unassembled WGS sequence"/>
</dbReference>
<comment type="caution">
    <text evidence="1">The sequence shown here is derived from an EMBL/GenBank/DDBJ whole genome shotgun (WGS) entry which is preliminary data.</text>
</comment>
<dbReference type="OrthoDB" id="321312at2"/>
<accession>A0A4R9LZJ0</accession>
<name>A0A4R9LZJ0_9LEPT</name>
<dbReference type="EMBL" id="RQHW01000065">
    <property type="protein sequence ID" value="TGN17580.1"/>
    <property type="molecule type" value="Genomic_DNA"/>
</dbReference>
<proteinExistence type="predicted"/>
<dbReference type="AlphaFoldDB" id="A0A4R9LZJ0"/>
<evidence type="ECO:0000313" key="2">
    <source>
        <dbReference type="Proteomes" id="UP000298058"/>
    </source>
</evidence>
<protein>
    <submittedName>
        <fullName evidence="1">Uncharacterized protein</fullName>
    </submittedName>
</protein>
<sequence>MLWKNSEFWKNSSPKEMLDFFQQIHEGEHIRDWVEIMQKDEAFCDLIFEYLWLFRSESETRVLLNKEEFPSSLLLRFIYFGYGKQFISGNFESGNYFSQVKTMLDPLQSLKILSLSEEMDRDPTLKIHLLANLDPQTWEAYFDILEGNSFTMQALLGIFANLRENEIRKILLNSPTLYYYLRMMMVSRDQLESDKDKKSKDILQGILDSVHVWELFCLSVQEKFNLTEEKNKKPKERDSLRLSLVLHELVKVPNHERADILVYIKGNGAVIDEWEESTILSVLENHNKNGRFV</sequence>
<organism evidence="1 2">
    <name type="scientific">Leptospira idonii</name>
    <dbReference type="NCBI Taxonomy" id="1193500"/>
    <lineage>
        <taxon>Bacteria</taxon>
        <taxon>Pseudomonadati</taxon>
        <taxon>Spirochaetota</taxon>
        <taxon>Spirochaetia</taxon>
        <taxon>Leptospirales</taxon>
        <taxon>Leptospiraceae</taxon>
        <taxon>Leptospira</taxon>
    </lineage>
</organism>
<gene>
    <name evidence="1" type="ORF">EHS15_16215</name>
</gene>
<keyword evidence="2" id="KW-1185">Reference proteome</keyword>
<reference evidence="1" key="1">
    <citation type="journal article" date="2019" name="PLoS Negl. Trop. Dis.">
        <title>Revisiting the worldwide diversity of Leptospira species in the environment.</title>
        <authorList>
            <person name="Vincent A.T."/>
            <person name="Schiettekatte O."/>
            <person name="Bourhy P."/>
            <person name="Veyrier F.J."/>
            <person name="Picardeau M."/>
        </authorList>
    </citation>
    <scope>NUCLEOTIDE SEQUENCE [LARGE SCALE GENOMIC DNA]</scope>
    <source>
        <strain evidence="1">201300427</strain>
    </source>
</reference>
<evidence type="ECO:0000313" key="1">
    <source>
        <dbReference type="EMBL" id="TGN17580.1"/>
    </source>
</evidence>